<name>A0A9Q9AVZ8_9PEZI</name>
<dbReference type="Gene3D" id="2.60.120.1560">
    <property type="match status" value="1"/>
</dbReference>
<dbReference type="PANTHER" id="PTHR36578">
    <property type="entry name" value="CHROMOSOME 15, WHOLE GENOME SHOTGUN SEQUENCE"/>
    <property type="match status" value="1"/>
</dbReference>
<proteinExistence type="predicted"/>
<organism evidence="3 4">
    <name type="scientific">Septoria linicola</name>
    <dbReference type="NCBI Taxonomy" id="215465"/>
    <lineage>
        <taxon>Eukaryota</taxon>
        <taxon>Fungi</taxon>
        <taxon>Dikarya</taxon>
        <taxon>Ascomycota</taxon>
        <taxon>Pezizomycotina</taxon>
        <taxon>Dothideomycetes</taxon>
        <taxon>Dothideomycetidae</taxon>
        <taxon>Mycosphaerellales</taxon>
        <taxon>Mycosphaerellaceae</taxon>
        <taxon>Septoria</taxon>
    </lineage>
</organism>
<sequence length="435" mass="47039">MHFKNSLVALLVAKASAIALPQVEAVEVHDPVADAIAAYEEAIDVPVPQSEIVTPSANTASTAGASEAIKAAIADAVAGGLERRGRSQVRELERRGVRNLSPLVVPGFDGPDEFGDATIIAPKGDTTYMGVQTFPQNTGYNPNVCAEACKAKSAYNVRQAKAGVQPRICRFFVAYTVLKDGGDPLFTCTYYTQPWDRSFATNRGSTRSGVKYTNQDSNGYTLIETKEQCVTTVTSGSSYENQGLAFRVYDQPVYSDNGNNAFSADYIFGRPSEHTGVTDNLSWQSQGWPNGPNGQITIGDYSFRSDTKSVLAQGFFTAPSSGPFKFSLSEGKDDNYARVWVGDKAYTSWNEANADQKVTFNYNKIGTSELISTTPFTFTKGQIYPITFLWANGGTQAQSFLKITDSAGNDVSTGNFARPCDVTSVFPLPSGRLRK</sequence>
<evidence type="ECO:0000313" key="3">
    <source>
        <dbReference type="EMBL" id="USW56165.1"/>
    </source>
</evidence>
<accession>A0A9Q9AVZ8</accession>
<dbReference type="Proteomes" id="UP001056384">
    <property type="component" value="Chromosome 8"/>
</dbReference>
<dbReference type="Pfam" id="PF10528">
    <property type="entry name" value="GLEYA"/>
    <property type="match status" value="1"/>
</dbReference>
<protein>
    <submittedName>
        <fullName evidence="3">PA14/GLEYA domain-containing protein</fullName>
    </submittedName>
</protein>
<dbReference type="SUPFAM" id="SSF56988">
    <property type="entry name" value="Anthrax protective antigen"/>
    <property type="match status" value="1"/>
</dbReference>
<reference evidence="3" key="1">
    <citation type="submission" date="2022-06" db="EMBL/GenBank/DDBJ databases">
        <title>Complete genome sequences of two strains of the flax pathogen Septoria linicola.</title>
        <authorList>
            <person name="Lapalu N."/>
            <person name="Simon A."/>
            <person name="Demenou B."/>
            <person name="Paumier D."/>
            <person name="Guillot M.-P."/>
            <person name="Gout L."/>
            <person name="Valade R."/>
        </authorList>
    </citation>
    <scope>NUCLEOTIDE SEQUENCE</scope>
    <source>
        <strain evidence="3">SE15195</strain>
    </source>
</reference>
<keyword evidence="4" id="KW-1185">Reference proteome</keyword>
<gene>
    <name evidence="3" type="ORF">Slin15195_G094840</name>
</gene>
<evidence type="ECO:0000256" key="1">
    <source>
        <dbReference type="SAM" id="SignalP"/>
    </source>
</evidence>
<dbReference type="PROSITE" id="PS51820">
    <property type="entry name" value="PA14"/>
    <property type="match status" value="1"/>
</dbReference>
<feature type="signal peptide" evidence="1">
    <location>
        <begin position="1"/>
        <end position="25"/>
    </location>
</feature>
<feature type="domain" description="PA14" evidence="2">
    <location>
        <begin position="257"/>
        <end position="430"/>
    </location>
</feature>
<dbReference type="AlphaFoldDB" id="A0A9Q9AVZ8"/>
<dbReference type="InterPro" id="IPR018871">
    <property type="entry name" value="GLEYA_adhesin_domain"/>
</dbReference>
<dbReference type="EMBL" id="CP099425">
    <property type="protein sequence ID" value="USW56165.1"/>
    <property type="molecule type" value="Genomic_DNA"/>
</dbReference>
<evidence type="ECO:0000259" key="2">
    <source>
        <dbReference type="PROSITE" id="PS51820"/>
    </source>
</evidence>
<keyword evidence="1" id="KW-0732">Signal</keyword>
<dbReference type="InterPro" id="IPR037524">
    <property type="entry name" value="PA14/GLEYA"/>
</dbReference>
<evidence type="ECO:0000313" key="4">
    <source>
        <dbReference type="Proteomes" id="UP001056384"/>
    </source>
</evidence>
<feature type="chain" id="PRO_5040429187" evidence="1">
    <location>
        <begin position="26"/>
        <end position="435"/>
    </location>
</feature>
<dbReference type="PANTHER" id="PTHR36578:SF1">
    <property type="entry name" value="APPLE DOMAIN-CONTAINING PROTEIN"/>
    <property type="match status" value="1"/>
</dbReference>